<evidence type="ECO:0000256" key="1">
    <source>
        <dbReference type="ARBA" id="ARBA00006484"/>
    </source>
</evidence>
<dbReference type="GO" id="GO:0005783">
    <property type="term" value="C:endoplasmic reticulum"/>
    <property type="evidence" value="ECO:0007669"/>
    <property type="project" value="TreeGrafter"/>
</dbReference>
<accession>A0A9W7GYS6</accession>
<keyword evidence="2" id="KW-0560">Oxidoreductase</keyword>
<evidence type="ECO:0000256" key="3">
    <source>
        <dbReference type="SAM" id="SignalP"/>
    </source>
</evidence>
<dbReference type="GO" id="GO:0016491">
    <property type="term" value="F:oxidoreductase activity"/>
    <property type="evidence" value="ECO:0007669"/>
    <property type="project" value="UniProtKB-KW"/>
</dbReference>
<reference evidence="4" key="1">
    <citation type="submission" date="2023-05" db="EMBL/GenBank/DDBJ databases">
        <title>Genome and transcriptome analyses reveal genes involved in the formation of fine ridges on petal epidermal cells in Hibiscus trionum.</title>
        <authorList>
            <person name="Koshimizu S."/>
            <person name="Masuda S."/>
            <person name="Ishii T."/>
            <person name="Shirasu K."/>
            <person name="Hoshino A."/>
            <person name="Arita M."/>
        </authorList>
    </citation>
    <scope>NUCLEOTIDE SEQUENCE</scope>
    <source>
        <strain evidence="4">Hamamatsu line</strain>
    </source>
</reference>
<evidence type="ECO:0000313" key="4">
    <source>
        <dbReference type="EMBL" id="GMI67648.1"/>
    </source>
</evidence>
<evidence type="ECO:0000313" key="5">
    <source>
        <dbReference type="Proteomes" id="UP001165190"/>
    </source>
</evidence>
<dbReference type="EMBL" id="BSYR01000005">
    <property type="protein sequence ID" value="GMI67648.1"/>
    <property type="molecule type" value="Genomic_DNA"/>
</dbReference>
<name>A0A9W7GYS6_HIBTR</name>
<comment type="caution">
    <text evidence="4">The sequence shown here is derived from an EMBL/GenBank/DDBJ whole genome shotgun (WGS) entry which is preliminary data.</text>
</comment>
<keyword evidence="3" id="KW-0732">Signal</keyword>
<dbReference type="SUPFAM" id="SSF51735">
    <property type="entry name" value="NAD(P)-binding Rossmann-fold domains"/>
    <property type="match status" value="1"/>
</dbReference>
<proteinExistence type="inferred from homology"/>
<protein>
    <submittedName>
        <fullName evidence="4">Uncharacterized protein</fullName>
    </submittedName>
</protein>
<organism evidence="4 5">
    <name type="scientific">Hibiscus trionum</name>
    <name type="common">Flower of an hour</name>
    <dbReference type="NCBI Taxonomy" id="183268"/>
    <lineage>
        <taxon>Eukaryota</taxon>
        <taxon>Viridiplantae</taxon>
        <taxon>Streptophyta</taxon>
        <taxon>Embryophyta</taxon>
        <taxon>Tracheophyta</taxon>
        <taxon>Spermatophyta</taxon>
        <taxon>Magnoliopsida</taxon>
        <taxon>eudicotyledons</taxon>
        <taxon>Gunneridae</taxon>
        <taxon>Pentapetalae</taxon>
        <taxon>rosids</taxon>
        <taxon>malvids</taxon>
        <taxon>Malvales</taxon>
        <taxon>Malvaceae</taxon>
        <taxon>Malvoideae</taxon>
        <taxon>Hibiscus</taxon>
    </lineage>
</organism>
<feature type="signal peptide" evidence="3">
    <location>
        <begin position="1"/>
        <end position="18"/>
    </location>
</feature>
<dbReference type="Gene3D" id="3.40.50.720">
    <property type="entry name" value="NAD(P)-binding Rossmann-like Domain"/>
    <property type="match status" value="1"/>
</dbReference>
<feature type="chain" id="PRO_5040742550" evidence="3">
    <location>
        <begin position="19"/>
        <end position="95"/>
    </location>
</feature>
<dbReference type="InterPro" id="IPR002347">
    <property type="entry name" value="SDR_fam"/>
</dbReference>
<dbReference type="PANTHER" id="PTHR44169">
    <property type="entry name" value="NADPH-DEPENDENT 1-ACYLDIHYDROXYACETONE PHOSPHATE REDUCTASE"/>
    <property type="match status" value="1"/>
</dbReference>
<dbReference type="PROSITE" id="PS00061">
    <property type="entry name" value="ADH_SHORT"/>
    <property type="match status" value="1"/>
</dbReference>
<dbReference type="InterPro" id="IPR036291">
    <property type="entry name" value="NAD(P)-bd_dom_sf"/>
</dbReference>
<comment type="similarity">
    <text evidence="1">Belongs to the short-chain dehydrogenases/reductases (SDR) family.</text>
</comment>
<sequence length="95" mass="10126">MPLIVLCLITGSIRVVQVIVPHMASKKKGRIANIESVSALVPGPWAGVYTTTKAALHALTDTLRLELSHFGVDVINVVPGAVRSNEEILLLLSTT</sequence>
<gene>
    <name evidence="4" type="ORF">HRI_000434100</name>
</gene>
<dbReference type="AlphaFoldDB" id="A0A9W7GYS6"/>
<dbReference type="PANTHER" id="PTHR44169:SF6">
    <property type="entry name" value="NADPH-DEPENDENT 1-ACYLDIHYDROXYACETONE PHOSPHATE REDUCTASE"/>
    <property type="match status" value="1"/>
</dbReference>
<dbReference type="InterPro" id="IPR020904">
    <property type="entry name" value="Sc_DH/Rdtase_CS"/>
</dbReference>
<dbReference type="OrthoDB" id="2102561at2759"/>
<keyword evidence="5" id="KW-1185">Reference proteome</keyword>
<dbReference type="Pfam" id="PF00106">
    <property type="entry name" value="adh_short"/>
    <property type="match status" value="1"/>
</dbReference>
<evidence type="ECO:0000256" key="2">
    <source>
        <dbReference type="ARBA" id="ARBA00023002"/>
    </source>
</evidence>
<dbReference type="Proteomes" id="UP001165190">
    <property type="component" value="Unassembled WGS sequence"/>
</dbReference>